<dbReference type="OrthoDB" id="4288123at2"/>
<protein>
    <submittedName>
        <fullName evidence="6">Putative F420-dependent oxidoreductase</fullName>
    </submittedName>
</protein>
<dbReference type="InterPro" id="IPR011251">
    <property type="entry name" value="Luciferase-like_dom"/>
</dbReference>
<reference evidence="6 7" key="1">
    <citation type="submission" date="2019-03" db="EMBL/GenBank/DDBJ databases">
        <title>Genomic Encyclopedia of Type Strains, Phase IV (KMG-IV): sequencing the most valuable type-strain genomes for metagenomic binning, comparative biology and taxonomic classification.</title>
        <authorList>
            <person name="Goeker M."/>
        </authorList>
    </citation>
    <scope>NUCLEOTIDE SEQUENCE [LARGE SCALE GENOMIC DNA]</scope>
    <source>
        <strain evidence="6 7">DSM 45361</strain>
    </source>
</reference>
<keyword evidence="3" id="KW-0560">Oxidoreductase</keyword>
<evidence type="ECO:0000256" key="2">
    <source>
        <dbReference type="ARBA" id="ARBA00022643"/>
    </source>
</evidence>
<dbReference type="GO" id="GO:0046306">
    <property type="term" value="P:alkanesulfonate catabolic process"/>
    <property type="evidence" value="ECO:0007669"/>
    <property type="project" value="TreeGrafter"/>
</dbReference>
<evidence type="ECO:0000256" key="1">
    <source>
        <dbReference type="ARBA" id="ARBA00022630"/>
    </source>
</evidence>
<name>A0A4R6S4K9_LABRH</name>
<dbReference type="PANTHER" id="PTHR42847:SF4">
    <property type="entry name" value="ALKANESULFONATE MONOOXYGENASE-RELATED"/>
    <property type="match status" value="1"/>
</dbReference>
<sequence>MSKELKFGFTLASPGSKQDLVDTVRAAEGYGYDIAVTVDHLGAGRTSPFQGALAAAMVSDTMRVGTFVLNSGYWNPTMLAREVATIQRLTGGRFELGMGTGIIKAMYDAAGIPWQPYRKRLAWLESSVAKVRELIAAESGVDMPPLMLGGASTRTVKLAAENADIVSIAGIVQIPGQPPGALRVLSGDETRKLAAEFREFAGARTPEFNAFVQDVVITDDRRGAAEAIAAEQGGMLSVEGALDSPFLLLGTEEEIADQVVRAHEEYGFTSFYVQRPWMEKLGPAIKRVRAQLG</sequence>
<dbReference type="PANTHER" id="PTHR42847">
    <property type="entry name" value="ALKANESULFONATE MONOOXYGENASE"/>
    <property type="match status" value="1"/>
</dbReference>
<dbReference type="InterPro" id="IPR019923">
    <property type="entry name" value="Lucif-like_OxRdtase_MSMEG_2516"/>
</dbReference>
<dbReference type="Gene3D" id="3.20.20.30">
    <property type="entry name" value="Luciferase-like domain"/>
    <property type="match status" value="1"/>
</dbReference>
<evidence type="ECO:0000256" key="3">
    <source>
        <dbReference type="ARBA" id="ARBA00023002"/>
    </source>
</evidence>
<feature type="domain" description="Luciferase-like" evidence="5">
    <location>
        <begin position="15"/>
        <end position="229"/>
    </location>
</feature>
<keyword evidence="2" id="KW-0288">FMN</keyword>
<evidence type="ECO:0000259" key="5">
    <source>
        <dbReference type="Pfam" id="PF00296"/>
    </source>
</evidence>
<keyword evidence="1" id="KW-0285">Flavoprotein</keyword>
<dbReference type="InterPro" id="IPR036661">
    <property type="entry name" value="Luciferase-like_sf"/>
</dbReference>
<evidence type="ECO:0000313" key="7">
    <source>
        <dbReference type="Proteomes" id="UP000295444"/>
    </source>
</evidence>
<comment type="caution">
    <text evidence="6">The sequence shown here is derived from an EMBL/GenBank/DDBJ whole genome shotgun (WGS) entry which is preliminary data.</text>
</comment>
<dbReference type="EMBL" id="SNXZ01000006">
    <property type="protein sequence ID" value="TDP94037.1"/>
    <property type="molecule type" value="Genomic_DNA"/>
</dbReference>
<organism evidence="6 7">
    <name type="scientific">Labedaea rhizosphaerae</name>
    <dbReference type="NCBI Taxonomy" id="598644"/>
    <lineage>
        <taxon>Bacteria</taxon>
        <taxon>Bacillati</taxon>
        <taxon>Actinomycetota</taxon>
        <taxon>Actinomycetes</taxon>
        <taxon>Pseudonocardiales</taxon>
        <taxon>Pseudonocardiaceae</taxon>
        <taxon>Labedaea</taxon>
    </lineage>
</organism>
<dbReference type="SUPFAM" id="SSF51679">
    <property type="entry name" value="Bacterial luciferase-like"/>
    <property type="match status" value="1"/>
</dbReference>
<dbReference type="AlphaFoldDB" id="A0A4R6S4K9"/>
<dbReference type="RefSeq" id="WP_133853007.1">
    <property type="nucleotide sequence ID" value="NZ_SNXZ01000006.1"/>
</dbReference>
<dbReference type="GO" id="GO:0008726">
    <property type="term" value="F:alkanesulfonate monooxygenase activity"/>
    <property type="evidence" value="ECO:0007669"/>
    <property type="project" value="TreeGrafter"/>
</dbReference>
<dbReference type="InterPro" id="IPR050172">
    <property type="entry name" value="SsuD_RutA_monooxygenase"/>
</dbReference>
<proteinExistence type="predicted"/>
<dbReference type="NCBIfam" id="TIGR03621">
    <property type="entry name" value="F420_MSMEG_2516"/>
    <property type="match status" value="1"/>
</dbReference>
<dbReference type="Proteomes" id="UP000295444">
    <property type="component" value="Unassembled WGS sequence"/>
</dbReference>
<keyword evidence="7" id="KW-1185">Reference proteome</keyword>
<evidence type="ECO:0000256" key="4">
    <source>
        <dbReference type="ARBA" id="ARBA00023033"/>
    </source>
</evidence>
<accession>A0A4R6S4K9</accession>
<evidence type="ECO:0000313" key="6">
    <source>
        <dbReference type="EMBL" id="TDP94037.1"/>
    </source>
</evidence>
<keyword evidence="4" id="KW-0503">Monooxygenase</keyword>
<dbReference type="Pfam" id="PF00296">
    <property type="entry name" value="Bac_luciferase"/>
    <property type="match status" value="1"/>
</dbReference>
<gene>
    <name evidence="6" type="ORF">EV186_106431</name>
</gene>